<feature type="compositionally biased region" description="Basic and acidic residues" evidence="1">
    <location>
        <begin position="256"/>
        <end position="266"/>
    </location>
</feature>
<protein>
    <submittedName>
        <fullName evidence="2">Uncharacterized protein</fullName>
    </submittedName>
</protein>
<dbReference type="RefSeq" id="XP_007510103.1">
    <property type="nucleotide sequence ID" value="XM_007510041.1"/>
</dbReference>
<evidence type="ECO:0000256" key="1">
    <source>
        <dbReference type="SAM" id="MobiDB-lite"/>
    </source>
</evidence>
<feature type="compositionally biased region" description="Low complexity" evidence="1">
    <location>
        <begin position="278"/>
        <end position="287"/>
    </location>
</feature>
<feature type="compositionally biased region" description="Low complexity" evidence="1">
    <location>
        <begin position="35"/>
        <end position="47"/>
    </location>
</feature>
<dbReference type="AlphaFoldDB" id="K8FA26"/>
<evidence type="ECO:0000313" key="2">
    <source>
        <dbReference type="EMBL" id="CCO18448.1"/>
    </source>
</evidence>
<feature type="region of interest" description="Disordered" evidence="1">
    <location>
        <begin position="508"/>
        <end position="532"/>
    </location>
</feature>
<feature type="compositionally biased region" description="Polar residues" evidence="1">
    <location>
        <begin position="1"/>
        <end position="10"/>
    </location>
</feature>
<dbReference type="KEGG" id="bpg:Bathy11g03430"/>
<dbReference type="OrthoDB" id="497553at2759"/>
<dbReference type="Proteomes" id="UP000198341">
    <property type="component" value="Chromosome 11"/>
</dbReference>
<accession>K8FA26</accession>
<organism evidence="2 3">
    <name type="scientific">Bathycoccus prasinos</name>
    <dbReference type="NCBI Taxonomy" id="41875"/>
    <lineage>
        <taxon>Eukaryota</taxon>
        <taxon>Viridiplantae</taxon>
        <taxon>Chlorophyta</taxon>
        <taxon>Mamiellophyceae</taxon>
        <taxon>Mamiellales</taxon>
        <taxon>Bathycoccaceae</taxon>
        <taxon>Bathycoccus</taxon>
    </lineage>
</organism>
<dbReference type="EMBL" id="FO082268">
    <property type="protein sequence ID" value="CCO18448.1"/>
    <property type="molecule type" value="Genomic_DNA"/>
</dbReference>
<dbReference type="eggNOG" id="ENOG502SRB0">
    <property type="taxonomic scope" value="Eukaryota"/>
</dbReference>
<feature type="compositionally biased region" description="Basic residues" evidence="1">
    <location>
        <begin position="15"/>
        <end position="25"/>
    </location>
</feature>
<feature type="region of interest" description="Disordered" evidence="1">
    <location>
        <begin position="256"/>
        <end position="287"/>
    </location>
</feature>
<keyword evidence="3" id="KW-1185">Reference proteome</keyword>
<feature type="region of interest" description="Disordered" evidence="1">
    <location>
        <begin position="199"/>
        <end position="228"/>
    </location>
</feature>
<evidence type="ECO:0000313" key="3">
    <source>
        <dbReference type="Proteomes" id="UP000198341"/>
    </source>
</evidence>
<feature type="region of interest" description="Disordered" evidence="1">
    <location>
        <begin position="1"/>
        <end position="51"/>
    </location>
</feature>
<name>K8FA26_9CHLO</name>
<reference evidence="2 3" key="1">
    <citation type="submission" date="2011-10" db="EMBL/GenBank/DDBJ databases">
        <authorList>
            <person name="Genoscope - CEA"/>
        </authorList>
    </citation>
    <scope>NUCLEOTIDE SEQUENCE [LARGE SCALE GENOMIC DNA]</scope>
    <source>
        <strain evidence="2 3">RCC 1105</strain>
    </source>
</reference>
<gene>
    <name evidence="2" type="ordered locus">Bathy11g03430</name>
</gene>
<proteinExistence type="predicted"/>
<sequence>MRTTQNTMNVMLNGRQRRRQRKRKDNRGANKTACSSSSSSSSPLSSSFDDDDEEISKNLTATLDELLVPFLALRRGSRFAHQEFVMAATEAYDEAISLGKLKTETYVLGLNSNISSKSSKSSNNGSLGTSEQEAFLSHLSMVYCTLHYMGRASKKTDAFLVDPEKDKELKGILGYIKMTHTNRDENGITLKRMEFEQRRVLNASEPNEDPRKYSKWDNSSGRNPNAKVNDVRQITPGILLMRTNARLSLLAKEMVEGPEGRKKDLPEVSEDEGEAVPTATTTTTTSRTIEPQLALEWSFRPTNDPELLLKRTLAARALTAFFSVLTAHPKGLKAFSLACVEAYEANISAEELVQSVTAAEFDCEATTRGMFGKGADAPKLFAGFVSAAYLTAEYRLEQENKQQTEKKKTFAFANPPRWEEIDLSSSNGQDDIESRKKGNAYDYNFEFDEGRQIKYLEGFKTSIARWVSIGEKELFADVSISLSVDEDNDEYDFDAAFKTAAAKQRQNMAGAPFADDDDSLSSSSTYQPSEDDEPVLDVNALYAKLLFEVSGYIGNQSDQPKVAALLQAYTQKILNAPIVQPPSLSRKSYDPESGEFLAVRAARDDDDQNDDDLSFKRNANNDFFAQSSITLASLNVQRAICSFVLKEMSNKSS</sequence>
<dbReference type="GeneID" id="19013022"/>